<comment type="similarity">
    <text evidence="1 3">Belongs to the RelE toxin family.</text>
</comment>
<evidence type="ECO:0000256" key="1">
    <source>
        <dbReference type="ARBA" id="ARBA00006226"/>
    </source>
</evidence>
<dbReference type="STRING" id="1799789.AX660_02260"/>
<dbReference type="InterPro" id="IPR035093">
    <property type="entry name" value="RelE/ParE_toxin_dom_sf"/>
</dbReference>
<dbReference type="Gene3D" id="3.30.2310.20">
    <property type="entry name" value="RelE-like"/>
    <property type="match status" value="1"/>
</dbReference>
<evidence type="ECO:0000256" key="3">
    <source>
        <dbReference type="PIRNR" id="PIRNR029218"/>
    </source>
</evidence>
<proteinExistence type="inferred from homology"/>
<dbReference type="PANTHER" id="PTHR33755">
    <property type="entry name" value="TOXIN PARE1-RELATED"/>
    <property type="match status" value="1"/>
</dbReference>
<dbReference type="Proteomes" id="UP000070299">
    <property type="component" value="Unassembled WGS sequence"/>
</dbReference>
<protein>
    <recommendedName>
        <fullName evidence="3">Toxin</fullName>
    </recommendedName>
</protein>
<accession>A0A148KL22</accession>
<evidence type="ECO:0000313" key="4">
    <source>
        <dbReference type="EMBL" id="KXI26948.1"/>
    </source>
</evidence>
<dbReference type="RefSeq" id="WP_068381863.1">
    <property type="nucleotide sequence ID" value="NZ_LSNE01000018.1"/>
</dbReference>
<organism evidence="4 5">
    <name type="scientific">Paraglaciecola hydrolytica</name>
    <dbReference type="NCBI Taxonomy" id="1799789"/>
    <lineage>
        <taxon>Bacteria</taxon>
        <taxon>Pseudomonadati</taxon>
        <taxon>Pseudomonadota</taxon>
        <taxon>Gammaproteobacteria</taxon>
        <taxon>Alteromonadales</taxon>
        <taxon>Alteromonadaceae</taxon>
        <taxon>Paraglaciecola</taxon>
    </lineage>
</organism>
<evidence type="ECO:0000313" key="5">
    <source>
        <dbReference type="Proteomes" id="UP000070299"/>
    </source>
</evidence>
<name>A0A148KL22_9ALTE</name>
<evidence type="ECO:0000256" key="2">
    <source>
        <dbReference type="ARBA" id="ARBA00022649"/>
    </source>
</evidence>
<dbReference type="InterPro" id="IPR007712">
    <property type="entry name" value="RelE/ParE_toxin"/>
</dbReference>
<dbReference type="Pfam" id="PF05016">
    <property type="entry name" value="ParE_toxin"/>
    <property type="match status" value="1"/>
</dbReference>
<keyword evidence="5" id="KW-1185">Reference proteome</keyword>
<dbReference type="OrthoDB" id="516834at2"/>
<keyword evidence="2" id="KW-1277">Toxin-antitoxin system</keyword>
<dbReference type="PIRSF" id="PIRSF029218">
    <property type="entry name" value="ParE"/>
    <property type="match status" value="1"/>
</dbReference>
<dbReference type="InterPro" id="IPR028344">
    <property type="entry name" value="ParE1/4"/>
</dbReference>
<dbReference type="InterPro" id="IPR051803">
    <property type="entry name" value="TA_system_RelE-like_toxin"/>
</dbReference>
<gene>
    <name evidence="4" type="ORF">AX660_02260</name>
</gene>
<dbReference type="EMBL" id="LSNE01000018">
    <property type="protein sequence ID" value="KXI26948.1"/>
    <property type="molecule type" value="Genomic_DNA"/>
</dbReference>
<comment type="caution">
    <text evidence="4">The sequence shown here is derived from an EMBL/GenBank/DDBJ whole genome shotgun (WGS) entry which is preliminary data.</text>
</comment>
<dbReference type="AlphaFoldDB" id="A0A148KL22"/>
<dbReference type="PANTHER" id="PTHR33755:SF9">
    <property type="entry name" value="TOXIN PARE1"/>
    <property type="match status" value="1"/>
</dbReference>
<sequence>MPTYQLIIAPAAIVDLKSIYQYGLRRWGKAQSDSYIENIKTQFWLLTTQPLMGIERPELLNNIRSQPIQSHTLFYRVTTNQIEIVRLLHSRQDPQGHLK</sequence>
<reference evidence="5" key="1">
    <citation type="submission" date="2016-02" db="EMBL/GenBank/DDBJ databases">
        <authorList>
            <person name="Schultz-Johansen M."/>
            <person name="Glaring M.A."/>
            <person name="Bech P.K."/>
            <person name="Stougaard P."/>
        </authorList>
    </citation>
    <scope>NUCLEOTIDE SEQUENCE [LARGE SCALE GENOMIC DNA]</scope>
    <source>
        <strain evidence="5">S66</strain>
    </source>
</reference>